<dbReference type="Proteomes" id="UP000283295">
    <property type="component" value="Unassembled WGS sequence"/>
</dbReference>
<reference evidence="1 2" key="1">
    <citation type="submission" date="2018-08" db="EMBL/GenBank/DDBJ databases">
        <title>A genome reference for cultivated species of the human gut microbiota.</title>
        <authorList>
            <person name="Zou Y."/>
            <person name="Xue W."/>
            <person name="Luo G."/>
        </authorList>
    </citation>
    <scope>NUCLEOTIDE SEQUENCE [LARGE SCALE GENOMIC DNA]</scope>
    <source>
        <strain evidence="1 2">AF22-21</strain>
    </source>
</reference>
<dbReference type="AlphaFoldDB" id="A0A3R6CWN1"/>
<evidence type="ECO:0000313" key="2">
    <source>
        <dbReference type="Proteomes" id="UP000283295"/>
    </source>
</evidence>
<name>A0A3R6CWN1_9FIRM</name>
<accession>A0A3R6CWN1</accession>
<dbReference type="EMBL" id="QRVK01000001">
    <property type="protein sequence ID" value="RGS44408.1"/>
    <property type="molecule type" value="Genomic_DNA"/>
</dbReference>
<organism evidence="1 2">
    <name type="scientific">Coprococcus eutactus</name>
    <dbReference type="NCBI Taxonomy" id="33043"/>
    <lineage>
        <taxon>Bacteria</taxon>
        <taxon>Bacillati</taxon>
        <taxon>Bacillota</taxon>
        <taxon>Clostridia</taxon>
        <taxon>Lachnospirales</taxon>
        <taxon>Lachnospiraceae</taxon>
        <taxon>Coprococcus</taxon>
    </lineage>
</organism>
<gene>
    <name evidence="1" type="ORF">DWX94_01045</name>
</gene>
<sequence>MEIVGAVAKAHSLETIYFLHHIGTVCIIAVASKDELQSDFREVGLLYRGEHGVHCAMNKAYTVYLPYLQEFEVDKL</sequence>
<proteinExistence type="predicted"/>
<protein>
    <submittedName>
        <fullName evidence="1">Uncharacterized protein</fullName>
    </submittedName>
</protein>
<evidence type="ECO:0000313" key="1">
    <source>
        <dbReference type="EMBL" id="RGS44408.1"/>
    </source>
</evidence>
<comment type="caution">
    <text evidence="1">The sequence shown here is derived from an EMBL/GenBank/DDBJ whole genome shotgun (WGS) entry which is preliminary data.</text>
</comment>